<dbReference type="Proteomes" id="UP001596087">
    <property type="component" value="Unassembled WGS sequence"/>
</dbReference>
<gene>
    <name evidence="1" type="ORF">ACFPGP_11925</name>
</gene>
<proteinExistence type="predicted"/>
<accession>A0ABW0BJ71</accession>
<organism evidence="1 2">
    <name type="scientific">Nocardioides taihuensis</name>
    <dbReference type="NCBI Taxonomy" id="1835606"/>
    <lineage>
        <taxon>Bacteria</taxon>
        <taxon>Bacillati</taxon>
        <taxon>Actinomycetota</taxon>
        <taxon>Actinomycetes</taxon>
        <taxon>Propionibacteriales</taxon>
        <taxon>Nocardioidaceae</taxon>
        <taxon>Nocardioides</taxon>
    </lineage>
</organism>
<comment type="caution">
    <text evidence="1">The sequence shown here is derived from an EMBL/GenBank/DDBJ whole genome shotgun (WGS) entry which is preliminary data.</text>
</comment>
<reference evidence="2" key="1">
    <citation type="journal article" date="2019" name="Int. J. Syst. Evol. Microbiol.">
        <title>The Global Catalogue of Microorganisms (GCM) 10K type strain sequencing project: providing services to taxonomists for standard genome sequencing and annotation.</title>
        <authorList>
            <consortium name="The Broad Institute Genomics Platform"/>
            <consortium name="The Broad Institute Genome Sequencing Center for Infectious Disease"/>
            <person name="Wu L."/>
            <person name="Ma J."/>
        </authorList>
    </citation>
    <scope>NUCLEOTIDE SEQUENCE [LARGE SCALE GENOMIC DNA]</scope>
    <source>
        <strain evidence="2">DFY41</strain>
    </source>
</reference>
<evidence type="ECO:0000313" key="2">
    <source>
        <dbReference type="Proteomes" id="UP001596087"/>
    </source>
</evidence>
<dbReference type="EMBL" id="JBHSKD010000011">
    <property type="protein sequence ID" value="MFC5177384.1"/>
    <property type="molecule type" value="Genomic_DNA"/>
</dbReference>
<protein>
    <submittedName>
        <fullName evidence="1">Uncharacterized protein</fullName>
    </submittedName>
</protein>
<dbReference type="RefSeq" id="WP_378590361.1">
    <property type="nucleotide sequence ID" value="NZ_JBHSKD010000011.1"/>
</dbReference>
<keyword evidence="2" id="KW-1185">Reference proteome</keyword>
<sequence length="52" mass="5881">MERIVTYVDSQAIAFQYGSGFVLEDFVGRTLMHQAQLAEAVRLLVKHIEGIE</sequence>
<evidence type="ECO:0000313" key="1">
    <source>
        <dbReference type="EMBL" id="MFC5177384.1"/>
    </source>
</evidence>
<name>A0ABW0BJ71_9ACTN</name>